<dbReference type="InterPro" id="IPR039420">
    <property type="entry name" value="WalR-like"/>
</dbReference>
<dbReference type="GO" id="GO:0006355">
    <property type="term" value="P:regulation of DNA-templated transcription"/>
    <property type="evidence" value="ECO:0007669"/>
    <property type="project" value="InterPro"/>
</dbReference>
<evidence type="ECO:0000256" key="1">
    <source>
        <dbReference type="ARBA" id="ARBA00023125"/>
    </source>
</evidence>
<dbReference type="InterPro" id="IPR000792">
    <property type="entry name" value="Tscrpt_reg_LuxR_C"/>
</dbReference>
<feature type="domain" description="HTH luxR-type" evidence="3">
    <location>
        <begin position="140"/>
        <end position="205"/>
    </location>
</feature>
<dbReference type="GO" id="GO:0000160">
    <property type="term" value="P:phosphorelay signal transduction system"/>
    <property type="evidence" value="ECO:0007669"/>
    <property type="project" value="InterPro"/>
</dbReference>
<name>A0A7Y9F205_9ACTN</name>
<dbReference type="CDD" id="cd06170">
    <property type="entry name" value="LuxR_C_like"/>
    <property type="match status" value="1"/>
</dbReference>
<evidence type="ECO:0000313" key="5">
    <source>
        <dbReference type="EMBL" id="NYD58142.1"/>
    </source>
</evidence>
<evidence type="ECO:0000259" key="4">
    <source>
        <dbReference type="PROSITE" id="PS50110"/>
    </source>
</evidence>
<dbReference type="PROSITE" id="PS50043">
    <property type="entry name" value="HTH_LUXR_2"/>
    <property type="match status" value="1"/>
</dbReference>
<dbReference type="SUPFAM" id="SSF46894">
    <property type="entry name" value="C-terminal effector domain of the bipartite response regulators"/>
    <property type="match status" value="1"/>
</dbReference>
<comment type="caution">
    <text evidence="5">The sequence shown here is derived from an EMBL/GenBank/DDBJ whole genome shotgun (WGS) entry which is preliminary data.</text>
</comment>
<reference evidence="5 6" key="1">
    <citation type="submission" date="2020-07" db="EMBL/GenBank/DDBJ databases">
        <title>Sequencing the genomes of 1000 actinobacteria strains.</title>
        <authorList>
            <person name="Klenk H.-P."/>
        </authorList>
    </citation>
    <scope>NUCLEOTIDE SEQUENCE [LARGE SCALE GENOMIC DNA]</scope>
    <source>
        <strain evidence="5 6">DSM 18965</strain>
    </source>
</reference>
<dbReference type="GO" id="GO:0003677">
    <property type="term" value="F:DNA binding"/>
    <property type="evidence" value="ECO:0007669"/>
    <property type="project" value="UniProtKB-KW"/>
</dbReference>
<dbReference type="InterPro" id="IPR011006">
    <property type="entry name" value="CheY-like_superfamily"/>
</dbReference>
<dbReference type="PRINTS" id="PR00038">
    <property type="entry name" value="HTHLUXR"/>
</dbReference>
<feature type="modified residue" description="4-aspartylphosphate" evidence="2">
    <location>
        <position position="55"/>
    </location>
</feature>
<evidence type="ECO:0000313" key="6">
    <source>
        <dbReference type="Proteomes" id="UP000516957"/>
    </source>
</evidence>
<keyword evidence="1 5" id="KW-0238">DNA-binding</keyword>
<dbReference type="InterPro" id="IPR001789">
    <property type="entry name" value="Sig_transdc_resp-reg_receiver"/>
</dbReference>
<organism evidence="5 6">
    <name type="scientific">Nocardioides marinisabuli</name>
    <dbReference type="NCBI Taxonomy" id="419476"/>
    <lineage>
        <taxon>Bacteria</taxon>
        <taxon>Bacillati</taxon>
        <taxon>Actinomycetota</taxon>
        <taxon>Actinomycetes</taxon>
        <taxon>Propionibacteriales</taxon>
        <taxon>Nocardioidaceae</taxon>
        <taxon>Nocardioides</taxon>
    </lineage>
</organism>
<dbReference type="SUPFAM" id="SSF52172">
    <property type="entry name" value="CheY-like"/>
    <property type="match status" value="1"/>
</dbReference>
<evidence type="ECO:0000256" key="2">
    <source>
        <dbReference type="PROSITE-ProRule" id="PRU00169"/>
    </source>
</evidence>
<dbReference type="AlphaFoldDB" id="A0A7Y9F205"/>
<dbReference type="EMBL" id="JACCBE010000001">
    <property type="protein sequence ID" value="NYD58142.1"/>
    <property type="molecule type" value="Genomic_DNA"/>
</dbReference>
<protein>
    <submittedName>
        <fullName evidence="5">DNA-binding NarL/FixJ family response regulator</fullName>
    </submittedName>
</protein>
<dbReference type="RefSeq" id="WP_179615800.1">
    <property type="nucleotide sequence ID" value="NZ_CP059163.1"/>
</dbReference>
<dbReference type="Pfam" id="PF00196">
    <property type="entry name" value="GerE"/>
    <property type="match status" value="1"/>
</dbReference>
<dbReference type="PROSITE" id="PS50110">
    <property type="entry name" value="RESPONSE_REGULATORY"/>
    <property type="match status" value="1"/>
</dbReference>
<sequence length="224" mass="24087">MPAQGAPVRVAIVNDHPIVVAGVAAVLEPYADRVRVVEIVAGAEVLSEVEVILYDTFGQDQGDGVDLPTLVDHGRARVAVFSWNTEPEVVERALALGASGYLSKQVTGQEMAWALQQIAAGVVLRPEDVGDCTLPEVGSWPGRERGLTAREAEVLALICAGLSNQEIAERTYLSINSVKTYIRTAYRKIGAGSRSQAVAWAMQNGFRPERVRVLRPSAQDPRSG</sequence>
<dbReference type="SMART" id="SM00421">
    <property type="entry name" value="HTH_LUXR"/>
    <property type="match status" value="1"/>
</dbReference>
<dbReference type="PANTHER" id="PTHR43214">
    <property type="entry name" value="TWO-COMPONENT RESPONSE REGULATOR"/>
    <property type="match status" value="1"/>
</dbReference>
<feature type="domain" description="Response regulatory" evidence="4">
    <location>
        <begin position="9"/>
        <end position="119"/>
    </location>
</feature>
<accession>A0A7Y9F205</accession>
<gene>
    <name evidence="5" type="ORF">BKA08_002380</name>
</gene>
<keyword evidence="2" id="KW-0597">Phosphoprotein</keyword>
<dbReference type="InterPro" id="IPR016032">
    <property type="entry name" value="Sig_transdc_resp-reg_C-effctor"/>
</dbReference>
<proteinExistence type="predicted"/>
<keyword evidence="6" id="KW-1185">Reference proteome</keyword>
<evidence type="ECO:0000259" key="3">
    <source>
        <dbReference type="PROSITE" id="PS50043"/>
    </source>
</evidence>
<dbReference type="Proteomes" id="UP000516957">
    <property type="component" value="Unassembled WGS sequence"/>
</dbReference>
<dbReference type="PANTHER" id="PTHR43214:SF43">
    <property type="entry name" value="TWO-COMPONENT RESPONSE REGULATOR"/>
    <property type="match status" value="1"/>
</dbReference>
<dbReference type="Gene3D" id="3.40.50.2300">
    <property type="match status" value="1"/>
</dbReference>